<protein>
    <submittedName>
        <fullName evidence="2">Uncharacterized protein</fullName>
    </submittedName>
</protein>
<dbReference type="AlphaFoldDB" id="A0A0A9EUC9"/>
<accession>A0A0A9EUC9</accession>
<dbReference type="EMBL" id="GBRH01194204">
    <property type="protein sequence ID" value="JAE03692.1"/>
    <property type="molecule type" value="Transcribed_RNA"/>
</dbReference>
<evidence type="ECO:0000313" key="2">
    <source>
        <dbReference type="EMBL" id="JAE03692.1"/>
    </source>
</evidence>
<organism evidence="2">
    <name type="scientific">Arundo donax</name>
    <name type="common">Giant reed</name>
    <name type="synonym">Donax arundinaceus</name>
    <dbReference type="NCBI Taxonomy" id="35708"/>
    <lineage>
        <taxon>Eukaryota</taxon>
        <taxon>Viridiplantae</taxon>
        <taxon>Streptophyta</taxon>
        <taxon>Embryophyta</taxon>
        <taxon>Tracheophyta</taxon>
        <taxon>Spermatophyta</taxon>
        <taxon>Magnoliopsida</taxon>
        <taxon>Liliopsida</taxon>
        <taxon>Poales</taxon>
        <taxon>Poaceae</taxon>
        <taxon>PACMAD clade</taxon>
        <taxon>Arundinoideae</taxon>
        <taxon>Arundineae</taxon>
        <taxon>Arundo</taxon>
    </lineage>
</organism>
<keyword evidence="1" id="KW-1133">Transmembrane helix</keyword>
<reference evidence="2" key="2">
    <citation type="journal article" date="2015" name="Data Brief">
        <title>Shoot transcriptome of the giant reed, Arundo donax.</title>
        <authorList>
            <person name="Barrero R.A."/>
            <person name="Guerrero F.D."/>
            <person name="Moolhuijzen P."/>
            <person name="Goolsby J.A."/>
            <person name="Tidwell J."/>
            <person name="Bellgard S.E."/>
            <person name="Bellgard M.I."/>
        </authorList>
    </citation>
    <scope>NUCLEOTIDE SEQUENCE</scope>
    <source>
        <tissue evidence="2">Shoot tissue taken approximately 20 cm above the soil surface</tissue>
    </source>
</reference>
<proteinExistence type="predicted"/>
<keyword evidence="1" id="KW-0472">Membrane</keyword>
<feature type="transmembrane region" description="Helical" evidence="1">
    <location>
        <begin position="21"/>
        <end position="45"/>
    </location>
</feature>
<keyword evidence="1" id="KW-0812">Transmembrane</keyword>
<evidence type="ECO:0000256" key="1">
    <source>
        <dbReference type="SAM" id="Phobius"/>
    </source>
</evidence>
<sequence>MTRDSCRRKRLRARDPFGEPYGLGAPPLLLLLLSAAAAAVAPVMLGWTELWTRLLLQKPKTRQ</sequence>
<reference evidence="2" key="1">
    <citation type="submission" date="2014-09" db="EMBL/GenBank/DDBJ databases">
        <authorList>
            <person name="Magalhaes I.L.F."/>
            <person name="Oliveira U."/>
            <person name="Santos F.R."/>
            <person name="Vidigal T.H.D.A."/>
            <person name="Brescovit A.D."/>
            <person name="Santos A.J."/>
        </authorList>
    </citation>
    <scope>NUCLEOTIDE SEQUENCE</scope>
    <source>
        <tissue evidence="2">Shoot tissue taken approximately 20 cm above the soil surface</tissue>
    </source>
</reference>
<name>A0A0A9EUC9_ARUDO</name>